<keyword evidence="2" id="KW-1003">Cell membrane</keyword>
<dbReference type="NCBIfam" id="NF033808">
    <property type="entry name" value="copper_CopD"/>
    <property type="match status" value="1"/>
</dbReference>
<organism evidence="8 9">
    <name type="scientific">Sphingomonas alpina</name>
    <dbReference type="NCBI Taxonomy" id="653931"/>
    <lineage>
        <taxon>Bacteria</taxon>
        <taxon>Pseudomonadati</taxon>
        <taxon>Pseudomonadota</taxon>
        <taxon>Alphaproteobacteria</taxon>
        <taxon>Sphingomonadales</taxon>
        <taxon>Sphingomonadaceae</taxon>
        <taxon>Sphingomonas</taxon>
    </lineage>
</organism>
<dbReference type="RefSeq" id="WP_187761983.1">
    <property type="nucleotide sequence ID" value="NZ_CP061038.1"/>
</dbReference>
<gene>
    <name evidence="8" type="primary">copD</name>
    <name evidence="8" type="ORF">H3Z74_24145</name>
</gene>
<dbReference type="PANTHER" id="PTHR34820:SF4">
    <property type="entry name" value="INNER MEMBRANE PROTEIN YEBZ"/>
    <property type="match status" value="1"/>
</dbReference>
<feature type="transmembrane region" description="Helical" evidence="6">
    <location>
        <begin position="91"/>
        <end position="113"/>
    </location>
</feature>
<keyword evidence="9" id="KW-1185">Reference proteome</keyword>
<evidence type="ECO:0000313" key="8">
    <source>
        <dbReference type="EMBL" id="QNQ09673.1"/>
    </source>
</evidence>
<evidence type="ECO:0000256" key="2">
    <source>
        <dbReference type="ARBA" id="ARBA00022475"/>
    </source>
</evidence>
<accession>A0A7H0LJ20</accession>
<dbReference type="Proteomes" id="UP000516148">
    <property type="component" value="Chromosome"/>
</dbReference>
<dbReference type="InterPro" id="IPR047689">
    <property type="entry name" value="CopD"/>
</dbReference>
<dbReference type="GO" id="GO:0006825">
    <property type="term" value="P:copper ion transport"/>
    <property type="evidence" value="ECO:0007669"/>
    <property type="project" value="InterPro"/>
</dbReference>
<comment type="subcellular location">
    <subcellularLocation>
        <location evidence="1">Cell membrane</location>
        <topology evidence="1">Multi-pass membrane protein</topology>
    </subcellularLocation>
</comment>
<evidence type="ECO:0000313" key="9">
    <source>
        <dbReference type="Proteomes" id="UP000516148"/>
    </source>
</evidence>
<evidence type="ECO:0000256" key="3">
    <source>
        <dbReference type="ARBA" id="ARBA00022692"/>
    </source>
</evidence>
<dbReference type="EMBL" id="CP061038">
    <property type="protein sequence ID" value="QNQ09673.1"/>
    <property type="molecule type" value="Genomic_DNA"/>
</dbReference>
<dbReference type="InterPro" id="IPR008457">
    <property type="entry name" value="Cu-R_CopD_dom"/>
</dbReference>
<proteinExistence type="predicted"/>
<keyword evidence="4 6" id="KW-1133">Transmembrane helix</keyword>
<evidence type="ECO:0000256" key="6">
    <source>
        <dbReference type="SAM" id="Phobius"/>
    </source>
</evidence>
<protein>
    <submittedName>
        <fullName evidence="8">Copper homeostasis membrane protein CopD</fullName>
    </submittedName>
</protein>
<evidence type="ECO:0000256" key="5">
    <source>
        <dbReference type="ARBA" id="ARBA00023136"/>
    </source>
</evidence>
<feature type="transmembrane region" description="Helical" evidence="6">
    <location>
        <begin position="157"/>
        <end position="178"/>
    </location>
</feature>
<dbReference type="GO" id="GO:0005886">
    <property type="term" value="C:plasma membrane"/>
    <property type="evidence" value="ECO:0007669"/>
    <property type="project" value="UniProtKB-SubCell"/>
</dbReference>
<sequence>MGDWPIIAVRYALFVDLGLLFGIAFFGLYGMSGLGRDGRSALPIRPMLLALASAGVMLSGFGFILQAAGMAGTSITEVDQATLVMLLSGTALGWALLIRLAVLFGILICAPAIARRPVAALLPASLLSGVAVATLAWSGHGAATQGMAGWIHLLSDILHLLAAAAWLGALFILLFLVLRDRAAADVERVNTARRALAGFSTMGTIIVALLVATGLINSTFLVGADHVLTLPATPYGQLLIVKLMLFSAMLGLAALNRFRLTPALKAALDQGMPQPALALLRRSLAVETGLALLIFGLVAWLGTLSPPVAGV</sequence>
<dbReference type="InterPro" id="IPR032694">
    <property type="entry name" value="CopC/D"/>
</dbReference>
<feature type="transmembrane region" description="Helical" evidence="6">
    <location>
        <begin position="6"/>
        <end position="28"/>
    </location>
</feature>
<feature type="domain" description="Copper resistance protein D" evidence="7">
    <location>
        <begin position="194"/>
        <end position="301"/>
    </location>
</feature>
<feature type="transmembrane region" description="Helical" evidence="6">
    <location>
        <begin position="48"/>
        <end position="71"/>
    </location>
</feature>
<evidence type="ECO:0000256" key="1">
    <source>
        <dbReference type="ARBA" id="ARBA00004651"/>
    </source>
</evidence>
<feature type="transmembrane region" description="Helical" evidence="6">
    <location>
        <begin position="199"/>
        <end position="223"/>
    </location>
</feature>
<dbReference type="Pfam" id="PF05425">
    <property type="entry name" value="CopD"/>
    <property type="match status" value="1"/>
</dbReference>
<name>A0A7H0LJ20_9SPHN</name>
<reference evidence="8 9" key="1">
    <citation type="submission" date="2020-09" db="EMBL/GenBank/DDBJ databases">
        <title>Sphingomonas sp., a new species isolated from pork steak.</title>
        <authorList>
            <person name="Heidler von Heilborn D."/>
        </authorList>
    </citation>
    <scope>NUCLEOTIDE SEQUENCE [LARGE SCALE GENOMIC DNA]</scope>
    <source>
        <strain evidence="9">S8-3T</strain>
    </source>
</reference>
<feature type="transmembrane region" description="Helical" evidence="6">
    <location>
        <begin position="235"/>
        <end position="255"/>
    </location>
</feature>
<keyword evidence="3 6" id="KW-0812">Transmembrane</keyword>
<dbReference type="AlphaFoldDB" id="A0A7H0LJ20"/>
<feature type="transmembrane region" description="Helical" evidence="6">
    <location>
        <begin position="284"/>
        <end position="302"/>
    </location>
</feature>
<dbReference type="PANTHER" id="PTHR34820">
    <property type="entry name" value="INNER MEMBRANE PROTEIN YEBZ"/>
    <property type="match status" value="1"/>
</dbReference>
<dbReference type="KEGG" id="spap:H3Z74_24145"/>
<evidence type="ECO:0000256" key="4">
    <source>
        <dbReference type="ARBA" id="ARBA00022989"/>
    </source>
</evidence>
<evidence type="ECO:0000259" key="7">
    <source>
        <dbReference type="Pfam" id="PF05425"/>
    </source>
</evidence>
<keyword evidence="5 6" id="KW-0472">Membrane</keyword>
<feature type="transmembrane region" description="Helical" evidence="6">
    <location>
        <begin position="120"/>
        <end position="137"/>
    </location>
</feature>